<dbReference type="EMBL" id="BSXS01016582">
    <property type="protein sequence ID" value="GMF07973.1"/>
    <property type="molecule type" value="Genomic_DNA"/>
</dbReference>
<name>A0ACB5UCX1_AMBMO</name>
<evidence type="ECO:0000313" key="2">
    <source>
        <dbReference type="Proteomes" id="UP001165064"/>
    </source>
</evidence>
<keyword evidence="2" id="KW-1185">Reference proteome</keyword>
<sequence>MEEEQSTHPTSTITNDDPFQNPKQTEYQDPLAKRKSSLLPPNIDQSTLSLFEKLHHDIPQIQDYLSLQSSSPADTTGTARPILTSTPSTSSTDGPKATRTYSHSLLLPATDTGAPPPHLPPATAPSQQRISRVKSLIDELPNNSKLRTATNAAGDSPLLNRSVSNGGSTSLNEPVLQQMEVVAI</sequence>
<reference evidence="1" key="1">
    <citation type="submission" date="2023-04" db="EMBL/GenBank/DDBJ databases">
        <title>Ambrosiozyma monospora NBRC 10751.</title>
        <authorList>
            <person name="Ichikawa N."/>
            <person name="Sato H."/>
            <person name="Tonouchi N."/>
        </authorList>
    </citation>
    <scope>NUCLEOTIDE SEQUENCE</scope>
    <source>
        <strain evidence="1">NBRC 10751</strain>
    </source>
</reference>
<accession>A0ACB5UCX1</accession>
<gene>
    <name evidence="1" type="ORF">Amon02_001311200</name>
</gene>
<comment type="caution">
    <text evidence="1">The sequence shown here is derived from an EMBL/GenBank/DDBJ whole genome shotgun (WGS) entry which is preliminary data.</text>
</comment>
<organism evidence="1 2">
    <name type="scientific">Ambrosiozyma monospora</name>
    <name type="common">Yeast</name>
    <name type="synonym">Endomycopsis monosporus</name>
    <dbReference type="NCBI Taxonomy" id="43982"/>
    <lineage>
        <taxon>Eukaryota</taxon>
        <taxon>Fungi</taxon>
        <taxon>Dikarya</taxon>
        <taxon>Ascomycota</taxon>
        <taxon>Saccharomycotina</taxon>
        <taxon>Pichiomycetes</taxon>
        <taxon>Pichiales</taxon>
        <taxon>Pichiaceae</taxon>
        <taxon>Ambrosiozyma</taxon>
    </lineage>
</organism>
<evidence type="ECO:0000313" key="1">
    <source>
        <dbReference type="EMBL" id="GMF07973.1"/>
    </source>
</evidence>
<proteinExistence type="predicted"/>
<dbReference type="Proteomes" id="UP001165064">
    <property type="component" value="Unassembled WGS sequence"/>
</dbReference>
<protein>
    <submittedName>
        <fullName evidence="1">Unnamed protein product</fullName>
    </submittedName>
</protein>